<evidence type="ECO:0000256" key="13">
    <source>
        <dbReference type="ARBA" id="ARBA00056809"/>
    </source>
</evidence>
<keyword evidence="10" id="KW-0333">Golgi apparatus</keyword>
<dbReference type="GO" id="GO:0005783">
    <property type="term" value="C:endoplasmic reticulum"/>
    <property type="evidence" value="ECO:0007669"/>
    <property type="project" value="UniProtKB-SubCell"/>
</dbReference>
<evidence type="ECO:0000256" key="2">
    <source>
        <dbReference type="ARBA" id="ARBA00004240"/>
    </source>
</evidence>
<dbReference type="Pfam" id="PF25974">
    <property type="entry name" value="URGCP_9th"/>
    <property type="match status" value="1"/>
</dbReference>
<evidence type="ECO:0000256" key="5">
    <source>
        <dbReference type="ARBA" id="ARBA00008535"/>
    </source>
</evidence>
<comment type="caution">
    <text evidence="19">The sequence shown here is derived from an EMBL/GenBank/DDBJ whole genome shotgun (WGS) entry which is preliminary data.</text>
</comment>
<comment type="function">
    <text evidence="13">Exerts an anti-apoptotic effect in the immune system and is involved in responses to infections.</text>
</comment>
<keyword evidence="7" id="KW-0677">Repeat</keyword>
<evidence type="ECO:0000256" key="4">
    <source>
        <dbReference type="ARBA" id="ARBA00004555"/>
    </source>
</evidence>
<feature type="compositionally biased region" description="Basic and acidic residues" evidence="17">
    <location>
        <begin position="766"/>
        <end position="775"/>
    </location>
</feature>
<dbReference type="GO" id="GO:0005525">
    <property type="term" value="F:GTP binding"/>
    <property type="evidence" value="ECO:0007669"/>
    <property type="project" value="UniProtKB-KW"/>
</dbReference>
<keyword evidence="6" id="KW-0963">Cytoplasm</keyword>
<name>A0AAW2B379_CULAL</name>
<dbReference type="PANTHER" id="PTHR22796:SF6">
    <property type="entry name" value="INTERFERON-INDUCED VERY LARGE GTPASE 1-RELATED"/>
    <property type="match status" value="1"/>
</dbReference>
<keyword evidence="16" id="KW-0175">Coiled coil</keyword>
<evidence type="ECO:0000313" key="19">
    <source>
        <dbReference type="EMBL" id="KAK9978885.1"/>
    </source>
</evidence>
<dbReference type="GO" id="GO:0005739">
    <property type="term" value="C:mitochondrion"/>
    <property type="evidence" value="ECO:0007669"/>
    <property type="project" value="UniProtKB-SubCell"/>
</dbReference>
<evidence type="ECO:0000256" key="6">
    <source>
        <dbReference type="ARBA" id="ARBA00022490"/>
    </source>
</evidence>
<dbReference type="CDD" id="cd01852">
    <property type="entry name" value="AIG1"/>
    <property type="match status" value="1"/>
</dbReference>
<dbReference type="FunFam" id="3.40.50.300:FF:002895">
    <property type="entry name" value="Si:dkeyp-52c3.7"/>
    <property type="match status" value="1"/>
</dbReference>
<keyword evidence="11" id="KW-0496">Mitochondrion</keyword>
<dbReference type="FunFam" id="3.40.50.300:FF:003498">
    <property type="entry name" value="Si:dkey-73p2.2"/>
    <property type="match status" value="1"/>
</dbReference>
<keyword evidence="8" id="KW-0547">Nucleotide-binding</keyword>
<evidence type="ECO:0000256" key="15">
    <source>
        <dbReference type="ARBA" id="ARBA00077278"/>
    </source>
</evidence>
<proteinExistence type="inferred from homology"/>
<evidence type="ECO:0000256" key="8">
    <source>
        <dbReference type="ARBA" id="ARBA00022741"/>
    </source>
</evidence>
<dbReference type="Pfam" id="PF04548">
    <property type="entry name" value="AIG1"/>
    <property type="match status" value="3"/>
</dbReference>
<dbReference type="Gene3D" id="3.40.50.300">
    <property type="entry name" value="P-loop containing nucleotide triphosphate hydrolases"/>
    <property type="match status" value="3"/>
</dbReference>
<dbReference type="Proteomes" id="UP001479290">
    <property type="component" value="Unassembled WGS sequence"/>
</dbReference>
<dbReference type="InterPro" id="IPR058641">
    <property type="entry name" value="GVIN1_dom"/>
</dbReference>
<evidence type="ECO:0000256" key="14">
    <source>
        <dbReference type="ARBA" id="ARBA00073539"/>
    </source>
</evidence>
<accession>A0AAW2B379</accession>
<feature type="region of interest" description="Disordered" evidence="17">
    <location>
        <begin position="750"/>
        <end position="775"/>
    </location>
</feature>
<keyword evidence="12" id="KW-0342">GTP-binding</keyword>
<evidence type="ECO:0000256" key="17">
    <source>
        <dbReference type="SAM" id="MobiDB-lite"/>
    </source>
</evidence>
<dbReference type="GO" id="GO:0005829">
    <property type="term" value="C:cytosol"/>
    <property type="evidence" value="ECO:0007669"/>
    <property type="project" value="UniProtKB-SubCell"/>
</dbReference>
<dbReference type="InterPro" id="IPR006703">
    <property type="entry name" value="G_AIG1"/>
</dbReference>
<evidence type="ECO:0000256" key="7">
    <source>
        <dbReference type="ARBA" id="ARBA00022737"/>
    </source>
</evidence>
<keyword evidence="20" id="KW-1185">Reference proteome</keyword>
<protein>
    <recommendedName>
        <fullName evidence="14">GTPase IMAP family member 8</fullName>
    </recommendedName>
    <alternativeName>
        <fullName evidence="15">Immune-associated nucleotide-binding protein 9</fullName>
    </alternativeName>
</protein>
<dbReference type="SUPFAM" id="SSF52540">
    <property type="entry name" value="P-loop containing nucleoside triphosphate hydrolases"/>
    <property type="match status" value="2"/>
</dbReference>
<evidence type="ECO:0000259" key="18">
    <source>
        <dbReference type="PROSITE" id="PS51720"/>
    </source>
</evidence>
<dbReference type="InterPro" id="IPR027417">
    <property type="entry name" value="P-loop_NTPase"/>
</dbReference>
<evidence type="ECO:0000256" key="10">
    <source>
        <dbReference type="ARBA" id="ARBA00023034"/>
    </source>
</evidence>
<feature type="domain" description="AIG1-type G" evidence="18">
    <location>
        <begin position="416"/>
        <end position="617"/>
    </location>
</feature>
<dbReference type="EMBL" id="JAWDJR010000003">
    <property type="protein sequence ID" value="KAK9978885.1"/>
    <property type="molecule type" value="Genomic_DNA"/>
</dbReference>
<organism evidence="19 20">
    <name type="scientific">Culter alburnus</name>
    <name type="common">Topmouth culter</name>
    <dbReference type="NCBI Taxonomy" id="194366"/>
    <lineage>
        <taxon>Eukaryota</taxon>
        <taxon>Metazoa</taxon>
        <taxon>Chordata</taxon>
        <taxon>Craniata</taxon>
        <taxon>Vertebrata</taxon>
        <taxon>Euteleostomi</taxon>
        <taxon>Actinopterygii</taxon>
        <taxon>Neopterygii</taxon>
        <taxon>Teleostei</taxon>
        <taxon>Ostariophysi</taxon>
        <taxon>Cypriniformes</taxon>
        <taxon>Xenocyprididae</taxon>
        <taxon>Xenocypridinae</taxon>
        <taxon>Culter</taxon>
    </lineage>
</organism>
<evidence type="ECO:0000256" key="1">
    <source>
        <dbReference type="ARBA" id="ARBA00004173"/>
    </source>
</evidence>
<feature type="region of interest" description="Disordered" evidence="17">
    <location>
        <begin position="688"/>
        <end position="717"/>
    </location>
</feature>
<reference evidence="19 20" key="1">
    <citation type="submission" date="2024-05" db="EMBL/GenBank/DDBJ databases">
        <title>A high-quality chromosomal-level genome assembly of Topmouth culter (Culter alburnus).</title>
        <authorList>
            <person name="Zhao H."/>
        </authorList>
    </citation>
    <scope>NUCLEOTIDE SEQUENCE [LARGE SCALE GENOMIC DNA]</scope>
    <source>
        <strain evidence="19">CATC2023</strain>
        <tissue evidence="19">Muscle</tissue>
    </source>
</reference>
<comment type="similarity">
    <text evidence="5">Belongs to the TRAFAC class TrmE-Era-EngA-EngB-Septin-like GTPase superfamily. AIG1/Toc34/Toc159-like paraseptin GTPase family. IAN subfamily.</text>
</comment>
<evidence type="ECO:0000256" key="11">
    <source>
        <dbReference type="ARBA" id="ARBA00023128"/>
    </source>
</evidence>
<evidence type="ECO:0000313" key="20">
    <source>
        <dbReference type="Proteomes" id="UP001479290"/>
    </source>
</evidence>
<dbReference type="FunFam" id="3.40.50.300:FF:000536">
    <property type="entry name" value="GTPase IMAP family member 8"/>
    <property type="match status" value="1"/>
</dbReference>
<evidence type="ECO:0000256" key="12">
    <source>
        <dbReference type="ARBA" id="ARBA00023134"/>
    </source>
</evidence>
<feature type="compositionally biased region" description="Basic and acidic residues" evidence="17">
    <location>
        <begin position="750"/>
        <end position="759"/>
    </location>
</feature>
<evidence type="ECO:0000256" key="3">
    <source>
        <dbReference type="ARBA" id="ARBA00004514"/>
    </source>
</evidence>
<sequence length="1560" mass="184797">MSAADTRVIPPRRRRWSIDKPPTMRIVLLGKSVSENSGVGNFLLGRAAFDSEAPPDVVERVGGRLKDRHVMVINSPQLLQTNISDHQITQTVRECVSLSDPGPHVIVLLLKHDQCSAEDQQCVEKVLDSFSERVYQHTMVLTTQESTETNDILQKIIQKCFNRHFSLQRSSSADDLLQMFDDIVQKNDGGHLDCAEESQYFTMKQQDTERLSEGVKLNLVVCGSDGTLKSSISEQILQQTDRRSDVDLHERQISLVDLPALSHLSEEEVMRQTLRCVSLCHPGVHVFLLIIPDAPLNNEDKAEMEEIQRIFSSRINKHMMILIMQNSEHQTEELNEETQSVIERFGGRHHFFGPNAQVSTLMENIEKMLEENRGEFYSTETFLEAQMEKLMKYEEMKKKIDSLETHLLSQGSRENTDEIRIVLLGKTGVGKSATGNTILGRDAFKAEESFESVTSESQRESSEINGRHVTVIDTPGLFDTELSNEEIQREIRHCIPMILPGPHVFIIVLNLGQRFTQEEATSVKIIQETFGEKSLMFTMVLFTRGDDLKNKTIEQCLGKPGSVIRNLIEACGNRFHVFNNNQTGDRTQVSDLLEKIDNMVRANGGSFYSCKMFRQMERERQEQQMKILMDRVREREELMKKLEEEMNKERETFKNKIEQLKKEKEKLQIKYDTEIDSLMNRIENERKKREEEYNEREERCKTQMKEKEDLQTKHEEEKERMKILMEKLNRERDELMKKHEEEKERIKMMMEEEQQNHEKERKRREREKQISDEQIQRVRSEMEGIIREKERTERERREQLEDLEKRLTEERNMREDQQKTSEETLKLLEEQHEEELKRRRVEWREEYEREKEKMMRKICSETDPSLQVTAYRKLEREYRKWSWSLHRAMMETENKLHNKIENKVIDEVEETDLQRELKKTSEEVKKSMSEFFEKDIDKYILIQWKTSFENKIKELQENIVRETKRKLNEVLHQRDLKKEIDDQRKHHENTLYEKSKELALKLKDKTNDEETLKKEFDLFWEQNVKKIIRDIDIMRDVKQILCDFYRSVPVDHWRERSDIFTVMSYSVYVRLKRLRGNNAYSLNVYRSVKEKLGIILYQEDEAQIRSFVTDVVQQTDRMIQSFNISKMGYNISCIHQLTNYINRRVTDHREEQEKYVFKNEFFVDLVLSICERSNKTITDQHRLFREVNDPVIHVETKREEYYRIFQKYCNGATSAAVFGEIICQKLKESIEQSVYKKTARDLTDEMRSNCESLNGNRSKLEKHILKTLAEEEDFDKYMNYIHNPRDHFKSFIRDEVSRYISDKFSVSVLPKIKENIKLLQQKIMKAAHESTEHVQENRGDVGLWLKSFTQQISDELIFSEKHLSGVKHDDVDDFNLLEDVMRQELPAIISEISSRFSTRTFPVNLDYKFRPDELLIDLFCQCCWVQCLFCGVICTNSIEDHDGDHSVAFHRVTGINGSYYSSTGNLCTDICTDLVTSGQYFNISGRRFPYHDYRRAGGVYANWSITPDRSELPYWKWFVCRFQKDLENHYSKTFEWSGEIPDQWSKYSKQDAIESLDRYM</sequence>
<dbReference type="PANTHER" id="PTHR22796">
    <property type="entry name" value="URG4-RELATED"/>
    <property type="match status" value="1"/>
</dbReference>
<keyword evidence="9" id="KW-0256">Endoplasmic reticulum</keyword>
<feature type="coiled-coil region" evidence="16">
    <location>
        <begin position="910"/>
        <end position="965"/>
    </location>
</feature>
<evidence type="ECO:0000256" key="16">
    <source>
        <dbReference type="SAM" id="Coils"/>
    </source>
</evidence>
<evidence type="ECO:0000256" key="9">
    <source>
        <dbReference type="ARBA" id="ARBA00022824"/>
    </source>
</evidence>
<dbReference type="PROSITE" id="PS51720">
    <property type="entry name" value="G_AIG1"/>
    <property type="match status" value="1"/>
</dbReference>
<comment type="subcellular location">
    <subcellularLocation>
        <location evidence="3">Cytoplasm</location>
        <location evidence="3">Cytosol</location>
    </subcellularLocation>
    <subcellularLocation>
        <location evidence="2">Endoplasmic reticulum</location>
    </subcellularLocation>
    <subcellularLocation>
        <location evidence="4">Golgi apparatus</location>
    </subcellularLocation>
    <subcellularLocation>
        <location evidence="1">Mitochondrion</location>
    </subcellularLocation>
</comment>
<dbReference type="GO" id="GO:0005794">
    <property type="term" value="C:Golgi apparatus"/>
    <property type="evidence" value="ECO:0007669"/>
    <property type="project" value="UniProtKB-SubCell"/>
</dbReference>
<gene>
    <name evidence="19" type="ORF">ABG768_020623</name>
</gene>